<dbReference type="Proteomes" id="UP000251576">
    <property type="component" value="Unassembled WGS sequence"/>
</dbReference>
<accession>A0A330GK17</accession>
<gene>
    <name evidence="1" type="ORF">DP202_01380</name>
</gene>
<name>A0A330GK17_ENTCL</name>
<comment type="caution">
    <text evidence="1">The sequence shown here is derived from an EMBL/GenBank/DDBJ whole genome shotgun (WGS) entry which is preliminary data.</text>
</comment>
<protein>
    <submittedName>
        <fullName evidence="1">Uncharacterized protein</fullName>
    </submittedName>
</protein>
<dbReference type="EMBL" id="QMDH01000001">
    <property type="protein sequence ID" value="RAZ72131.1"/>
    <property type="molecule type" value="Genomic_DNA"/>
</dbReference>
<organism evidence="1 2">
    <name type="scientific">Enterobacter cloacae</name>
    <dbReference type="NCBI Taxonomy" id="550"/>
    <lineage>
        <taxon>Bacteria</taxon>
        <taxon>Pseudomonadati</taxon>
        <taxon>Pseudomonadota</taxon>
        <taxon>Gammaproteobacteria</taxon>
        <taxon>Enterobacterales</taxon>
        <taxon>Enterobacteriaceae</taxon>
        <taxon>Enterobacter</taxon>
        <taxon>Enterobacter cloacae complex</taxon>
    </lineage>
</organism>
<evidence type="ECO:0000313" key="2">
    <source>
        <dbReference type="Proteomes" id="UP000251576"/>
    </source>
</evidence>
<feature type="non-terminal residue" evidence="1">
    <location>
        <position position="73"/>
    </location>
</feature>
<dbReference type="RefSeq" id="WP_112779848.1">
    <property type="nucleotide sequence ID" value="NZ_CABMNQ010000001.1"/>
</dbReference>
<sequence length="73" mass="8144">MGLINGSFYSTVLRENVTGLTPDCEQARKVFHLHDFSAIERRSLILPLTLRSGIHIMPPVNMTALRWGYSSAG</sequence>
<proteinExistence type="predicted"/>
<dbReference type="AlphaFoldDB" id="A0A330GK17"/>
<reference evidence="1 2" key="1">
    <citation type="submission" date="2018-06" db="EMBL/GenBank/DDBJ databases">
        <title>ACT-28, a chromosomally-encoded AmpC with carbapenemase activity from Enterobacter kobei.</title>
        <authorList>
            <person name="Jousset A.B."/>
            <person name="Oueslati S."/>
            <person name="Bernabeu S."/>
            <person name="Takissian J."/>
            <person name="Creton E."/>
            <person name="Vogel A."/>
            <person name="Cotellon G."/>
            <person name="Bonnin R.A."/>
            <person name="Dortet L."/>
            <person name="Naas T."/>
        </authorList>
    </citation>
    <scope>NUCLEOTIDE SEQUENCE [LARGE SCALE GENOMIC DNA]</scope>
    <source>
        <strain evidence="1 2">99B3</strain>
    </source>
</reference>
<evidence type="ECO:0000313" key="1">
    <source>
        <dbReference type="EMBL" id="RAZ72131.1"/>
    </source>
</evidence>